<protein>
    <submittedName>
        <fullName evidence="1">Uncharacterized protein</fullName>
    </submittedName>
</protein>
<name>A0A8H3G977_9LECA</name>
<accession>A0A8H3G977</accession>
<organism evidence="1 2">
    <name type="scientific">Alectoria fallacina</name>
    <dbReference type="NCBI Taxonomy" id="1903189"/>
    <lineage>
        <taxon>Eukaryota</taxon>
        <taxon>Fungi</taxon>
        <taxon>Dikarya</taxon>
        <taxon>Ascomycota</taxon>
        <taxon>Pezizomycotina</taxon>
        <taxon>Lecanoromycetes</taxon>
        <taxon>OSLEUM clade</taxon>
        <taxon>Lecanoromycetidae</taxon>
        <taxon>Lecanorales</taxon>
        <taxon>Lecanorineae</taxon>
        <taxon>Parmeliaceae</taxon>
        <taxon>Alectoria</taxon>
    </lineage>
</organism>
<comment type="caution">
    <text evidence="1">The sequence shown here is derived from an EMBL/GenBank/DDBJ whole genome shotgun (WGS) entry which is preliminary data.</text>
</comment>
<sequence length="197" mass="21198">MSTCAVLFPSVGHSLLTRSPLHFPSNTNSHTLPDPPSLSFGGLTPSNTSSINGDDDCFDAASDPRLTIAQTSDCLYAAQRILSKGSPHRAIIFTRRRTKGFFQLPKVFRYGTCVISVDVVQDSDEDKFRLLMVYEATLDLIRTCVAGFYHAGGTIFVGPKKLVYVLVVGRIPPPAPTDGALVRAALNVTSDVILGVA</sequence>
<proteinExistence type="predicted"/>
<keyword evidence="2" id="KW-1185">Reference proteome</keyword>
<evidence type="ECO:0000313" key="2">
    <source>
        <dbReference type="Proteomes" id="UP000664203"/>
    </source>
</evidence>
<reference evidence="1" key="1">
    <citation type="submission" date="2021-03" db="EMBL/GenBank/DDBJ databases">
        <authorList>
            <person name="Tagirdzhanova G."/>
        </authorList>
    </citation>
    <scope>NUCLEOTIDE SEQUENCE</scope>
</reference>
<dbReference type="Proteomes" id="UP000664203">
    <property type="component" value="Unassembled WGS sequence"/>
</dbReference>
<dbReference type="AlphaFoldDB" id="A0A8H3G977"/>
<gene>
    <name evidence="1" type="ORF">ALECFALPRED_006375</name>
</gene>
<dbReference type="EMBL" id="CAJPDR010000406">
    <property type="protein sequence ID" value="CAF9935398.1"/>
    <property type="molecule type" value="Genomic_DNA"/>
</dbReference>
<evidence type="ECO:0000313" key="1">
    <source>
        <dbReference type="EMBL" id="CAF9935398.1"/>
    </source>
</evidence>
<dbReference type="OrthoDB" id="5362396at2759"/>